<dbReference type="PROSITE" id="PS50011">
    <property type="entry name" value="PROTEIN_KINASE_DOM"/>
    <property type="match status" value="1"/>
</dbReference>
<dbReference type="Proteomes" id="UP000053477">
    <property type="component" value="Unassembled WGS sequence"/>
</dbReference>
<reference evidence="2 3" key="1">
    <citation type="submission" date="2015-04" db="EMBL/GenBank/DDBJ databases">
        <title>Complete genome sequence of Schizopora paradoxa KUC8140, a cosmopolitan wood degrader in East Asia.</title>
        <authorList>
            <consortium name="DOE Joint Genome Institute"/>
            <person name="Min B."/>
            <person name="Park H."/>
            <person name="Jang Y."/>
            <person name="Kim J.-J."/>
            <person name="Kim K.H."/>
            <person name="Pangilinan J."/>
            <person name="Lipzen A."/>
            <person name="Riley R."/>
            <person name="Grigoriev I.V."/>
            <person name="Spatafora J.W."/>
            <person name="Choi I.-G."/>
        </authorList>
    </citation>
    <scope>NUCLEOTIDE SEQUENCE [LARGE SCALE GENOMIC DNA]</scope>
    <source>
        <strain evidence="2 3">KUC8140</strain>
    </source>
</reference>
<dbReference type="GO" id="GO:0005524">
    <property type="term" value="F:ATP binding"/>
    <property type="evidence" value="ECO:0007669"/>
    <property type="project" value="InterPro"/>
</dbReference>
<dbReference type="GO" id="GO:0004674">
    <property type="term" value="F:protein serine/threonine kinase activity"/>
    <property type="evidence" value="ECO:0007669"/>
    <property type="project" value="TreeGrafter"/>
</dbReference>
<evidence type="ECO:0000313" key="2">
    <source>
        <dbReference type="EMBL" id="KLO13905.1"/>
    </source>
</evidence>
<dbReference type="PROSITE" id="PS00108">
    <property type="entry name" value="PROTEIN_KINASE_ST"/>
    <property type="match status" value="1"/>
</dbReference>
<feature type="domain" description="Protein kinase" evidence="1">
    <location>
        <begin position="1"/>
        <end position="232"/>
    </location>
</feature>
<keyword evidence="2" id="KW-0418">Kinase</keyword>
<dbReference type="PANTHER" id="PTHR44329">
    <property type="entry name" value="SERINE/THREONINE-PROTEIN KINASE TNNI3K-RELATED"/>
    <property type="match status" value="1"/>
</dbReference>
<dbReference type="InterPro" id="IPR011009">
    <property type="entry name" value="Kinase-like_dom_sf"/>
</dbReference>
<keyword evidence="3" id="KW-1185">Reference proteome</keyword>
<dbReference type="SUPFAM" id="SSF56112">
    <property type="entry name" value="Protein kinase-like (PK-like)"/>
    <property type="match status" value="1"/>
</dbReference>
<dbReference type="InterPro" id="IPR008271">
    <property type="entry name" value="Ser/Thr_kinase_AS"/>
</dbReference>
<evidence type="ECO:0000313" key="3">
    <source>
        <dbReference type="Proteomes" id="UP000053477"/>
    </source>
</evidence>
<dbReference type="Gene3D" id="1.10.510.10">
    <property type="entry name" value="Transferase(Phosphotransferase) domain 1"/>
    <property type="match status" value="1"/>
</dbReference>
<protein>
    <submittedName>
        <fullName evidence="2">Kinase-like protein</fullName>
    </submittedName>
</protein>
<keyword evidence="2" id="KW-0808">Transferase</keyword>
<dbReference type="PIRSF" id="PIRSF000654">
    <property type="entry name" value="Integrin-linked_kinase"/>
    <property type="match status" value="1"/>
</dbReference>
<dbReference type="AlphaFoldDB" id="A0A0H2RPP0"/>
<dbReference type="SMART" id="SM00220">
    <property type="entry name" value="S_TKc"/>
    <property type="match status" value="1"/>
</dbReference>
<dbReference type="OrthoDB" id="122279at2759"/>
<dbReference type="InterPro" id="IPR051681">
    <property type="entry name" value="Ser/Thr_Kinases-Pseudokinases"/>
</dbReference>
<dbReference type="STRING" id="27342.A0A0H2RPP0"/>
<gene>
    <name evidence="2" type="ORF">SCHPADRAFT_827291</name>
</gene>
<dbReference type="Pfam" id="PF00069">
    <property type="entry name" value="Pkinase"/>
    <property type="match status" value="1"/>
</dbReference>
<accession>A0A0H2RPP0</accession>
<proteinExistence type="predicted"/>
<evidence type="ECO:0000259" key="1">
    <source>
        <dbReference type="PROSITE" id="PS50011"/>
    </source>
</evidence>
<dbReference type="InParanoid" id="A0A0H2RPP0"/>
<feature type="non-terminal residue" evidence="2">
    <location>
        <position position="1"/>
    </location>
</feature>
<dbReference type="InterPro" id="IPR000719">
    <property type="entry name" value="Prot_kinase_dom"/>
</dbReference>
<name>A0A0H2RPP0_9AGAM</name>
<organism evidence="2 3">
    <name type="scientific">Schizopora paradoxa</name>
    <dbReference type="NCBI Taxonomy" id="27342"/>
    <lineage>
        <taxon>Eukaryota</taxon>
        <taxon>Fungi</taxon>
        <taxon>Dikarya</taxon>
        <taxon>Basidiomycota</taxon>
        <taxon>Agaricomycotina</taxon>
        <taxon>Agaricomycetes</taxon>
        <taxon>Hymenochaetales</taxon>
        <taxon>Schizoporaceae</taxon>
        <taxon>Schizopora</taxon>
    </lineage>
</organism>
<dbReference type="EMBL" id="KQ085952">
    <property type="protein sequence ID" value="KLO13905.1"/>
    <property type="molecule type" value="Genomic_DNA"/>
</dbReference>
<sequence>VWASLKHENVLPLLGVYTGAANRLPSLVSEWMEDGTMTNYMRTFPPCSLETQRMVSSIASGLAYLHENGVIHADLKTQNVLISAKKTPLLTDFGFSLIRRQSQTTAQSFVTNPSTNNSHGTVRWMAPELFAPQSDGIYHKNDKETDVWAYGMVIYELLTWKVPYHEKPNDIITMLAIIQGELPIMPSGIDHGSSGMLDAFWKLCLACWKPRSERPTAEKLVHLISSRTSSLIIVIIIY</sequence>